<dbReference type="InterPro" id="IPR019401">
    <property type="entry name" value="Znf_CHCC"/>
</dbReference>
<name>A0A382Y2X8_9ZZZZ</name>
<accession>A0A382Y2X8</accession>
<evidence type="ECO:0000259" key="1">
    <source>
        <dbReference type="Pfam" id="PF10276"/>
    </source>
</evidence>
<dbReference type="Gene3D" id="2.60.260.40">
    <property type="entry name" value="q5lls5 like domains"/>
    <property type="match status" value="1"/>
</dbReference>
<gene>
    <name evidence="2" type="ORF">METZ01_LOCUS430510</name>
</gene>
<sequence length="61" mass="7147">MKNKLNVNNKPINIKLDQLPLHCPLPEISLWNQHPKVFLPIDTFKKVKCPYCGTEYILEND</sequence>
<feature type="domain" description="Zinc finger CHCC-type" evidence="1">
    <location>
        <begin position="33"/>
        <end position="56"/>
    </location>
</feature>
<reference evidence="2" key="1">
    <citation type="submission" date="2018-05" db="EMBL/GenBank/DDBJ databases">
        <authorList>
            <person name="Lanie J.A."/>
            <person name="Ng W.-L."/>
            <person name="Kazmierczak K.M."/>
            <person name="Andrzejewski T.M."/>
            <person name="Davidsen T.M."/>
            <person name="Wayne K.J."/>
            <person name="Tettelin H."/>
            <person name="Glass J.I."/>
            <person name="Rusch D."/>
            <person name="Podicherti R."/>
            <person name="Tsui H.-C.T."/>
            <person name="Winkler M.E."/>
        </authorList>
    </citation>
    <scope>NUCLEOTIDE SEQUENCE</scope>
</reference>
<dbReference type="AlphaFoldDB" id="A0A382Y2X8"/>
<proteinExistence type="predicted"/>
<dbReference type="Pfam" id="PF10276">
    <property type="entry name" value="zf-CHCC"/>
    <property type="match status" value="1"/>
</dbReference>
<organism evidence="2">
    <name type="scientific">marine metagenome</name>
    <dbReference type="NCBI Taxonomy" id="408172"/>
    <lineage>
        <taxon>unclassified sequences</taxon>
        <taxon>metagenomes</taxon>
        <taxon>ecological metagenomes</taxon>
    </lineage>
</organism>
<dbReference type="EMBL" id="UINC01172539">
    <property type="protein sequence ID" value="SVD77656.1"/>
    <property type="molecule type" value="Genomic_DNA"/>
</dbReference>
<protein>
    <recommendedName>
        <fullName evidence="1">Zinc finger CHCC-type domain-containing protein</fullName>
    </recommendedName>
</protein>
<evidence type="ECO:0000313" key="2">
    <source>
        <dbReference type="EMBL" id="SVD77656.1"/>
    </source>
</evidence>